<dbReference type="KEGG" id="nal:B005_5021"/>
<dbReference type="Pfam" id="PF04672">
    <property type="entry name" value="Methyltransf_19"/>
    <property type="match status" value="1"/>
</dbReference>
<proteinExistence type="predicted"/>
<reference evidence="2" key="2">
    <citation type="submission" date="2012-08" db="EMBL/GenBank/DDBJ databases">
        <title>Whole-genome sequence of Nocardiopsis alba strain ATCC BAA-2165 associated with honeybees.</title>
        <authorList>
            <person name="Qiao J."/>
            <person name="Chen L."/>
            <person name="Li Y."/>
            <person name="Wang J."/>
            <person name="Zhang W."/>
            <person name="Chen S."/>
        </authorList>
    </citation>
    <scope>NUCLEOTIDE SEQUENCE [LARGE SCALE GENOMIC DNA]</scope>
    <source>
        <strain evidence="2">ATCC BAA-2165 / BE74</strain>
    </source>
</reference>
<dbReference type="AlphaFoldDB" id="J7LAV7"/>
<dbReference type="eggNOG" id="COG2890">
    <property type="taxonomic scope" value="Bacteria"/>
</dbReference>
<dbReference type="GO" id="GO:0032259">
    <property type="term" value="P:methylation"/>
    <property type="evidence" value="ECO:0007669"/>
    <property type="project" value="UniProtKB-KW"/>
</dbReference>
<dbReference type="HOGENOM" id="CLU_2701031_0_0_11"/>
<evidence type="ECO:0000313" key="2">
    <source>
        <dbReference type="Proteomes" id="UP000003779"/>
    </source>
</evidence>
<dbReference type="EMBL" id="CP003788">
    <property type="protein sequence ID" value="AFR07592.1"/>
    <property type="molecule type" value="Genomic_DNA"/>
</dbReference>
<accession>J7LAV7</accession>
<name>J7LAV7_NOCAA</name>
<keyword evidence="1" id="KW-0808">Transferase</keyword>
<dbReference type="InterPro" id="IPR006764">
    <property type="entry name" value="SAM_dep_MeTrfase_SAV2177_type"/>
</dbReference>
<dbReference type="GO" id="GO:0008168">
    <property type="term" value="F:methyltransferase activity"/>
    <property type="evidence" value="ECO:0007669"/>
    <property type="project" value="UniProtKB-KW"/>
</dbReference>
<sequence length="73" mass="7874">MGARPWLSGEASPAQALSFERVRSRSPEAVAARFEGLELLEPGVVPCPKWRPLAGGLSARRGLDQYGGVARKR</sequence>
<dbReference type="PATRIC" id="fig|1205910.3.peg.4742"/>
<gene>
    <name evidence="1" type="ordered locus">B005_5021</name>
</gene>
<dbReference type="STRING" id="1205910.B005_5021"/>
<dbReference type="InterPro" id="IPR029063">
    <property type="entry name" value="SAM-dependent_MTases_sf"/>
</dbReference>
<dbReference type="RefSeq" id="WP_014910054.1">
    <property type="nucleotide sequence ID" value="NC_018524.1"/>
</dbReference>
<reference evidence="1 2" key="1">
    <citation type="journal article" date="2012" name="J. Bacteriol.">
        <title>Whole-Genome Sequence of Nocardiopsis alba Strain ATCC BAA-2165, Associated with Honeybees.</title>
        <authorList>
            <person name="Qiao J."/>
            <person name="Chen L."/>
            <person name="Li Y."/>
            <person name="Wang J."/>
            <person name="Zhang W."/>
            <person name="Chen S."/>
        </authorList>
    </citation>
    <scope>NUCLEOTIDE SEQUENCE [LARGE SCALE GENOMIC DNA]</scope>
    <source>
        <strain evidence="2">ATCC BAA-2165 / BE74</strain>
    </source>
</reference>
<keyword evidence="1" id="KW-0489">Methyltransferase</keyword>
<evidence type="ECO:0000313" key="1">
    <source>
        <dbReference type="EMBL" id="AFR07592.1"/>
    </source>
</evidence>
<organism evidence="1 2">
    <name type="scientific">Nocardiopsis alba (strain ATCC BAA-2165 / BE74)</name>
    <dbReference type="NCBI Taxonomy" id="1205910"/>
    <lineage>
        <taxon>Bacteria</taxon>
        <taxon>Bacillati</taxon>
        <taxon>Actinomycetota</taxon>
        <taxon>Actinomycetes</taxon>
        <taxon>Streptosporangiales</taxon>
        <taxon>Nocardiopsidaceae</taxon>
        <taxon>Nocardiopsis</taxon>
    </lineage>
</organism>
<protein>
    <submittedName>
        <fullName evidence="1">S-adenosyl methyltransferase family protein</fullName>
    </submittedName>
</protein>
<dbReference type="Gene3D" id="3.40.50.150">
    <property type="entry name" value="Vaccinia Virus protein VP39"/>
    <property type="match status" value="1"/>
</dbReference>
<dbReference type="Proteomes" id="UP000003779">
    <property type="component" value="Chromosome"/>
</dbReference>